<keyword evidence="12" id="KW-1185">Reference proteome</keyword>
<dbReference type="AlphaFoldDB" id="A0A2S5R9W6"/>
<keyword evidence="5" id="KW-0819">tRNA processing</keyword>
<dbReference type="GO" id="GO:0002949">
    <property type="term" value="P:tRNA threonylcarbamoyladenosine modification"/>
    <property type="evidence" value="ECO:0007669"/>
    <property type="project" value="InterPro"/>
</dbReference>
<keyword evidence="9" id="KW-0460">Magnesium</keyword>
<dbReference type="PANTHER" id="PTHR33540:SF2">
    <property type="entry name" value="TRNA THREONYLCARBAMOYLADENOSINE BIOSYNTHESIS PROTEIN TSAE"/>
    <property type="match status" value="1"/>
</dbReference>
<evidence type="ECO:0000256" key="2">
    <source>
        <dbReference type="ARBA" id="ARBA00007599"/>
    </source>
</evidence>
<keyword evidence="11" id="KW-0808">Transferase</keyword>
<evidence type="ECO:0000256" key="3">
    <source>
        <dbReference type="ARBA" id="ARBA00019010"/>
    </source>
</evidence>
<dbReference type="EMBL" id="PHNE01000006">
    <property type="protein sequence ID" value="PPE04093.1"/>
    <property type="molecule type" value="Genomic_DNA"/>
</dbReference>
<evidence type="ECO:0000256" key="1">
    <source>
        <dbReference type="ARBA" id="ARBA00004496"/>
    </source>
</evidence>
<accession>A0A2S5R9W6</accession>
<sequence>MSEIIIWKSLQDTKAYAKHIAQLIQTEKQPFFLLLKGDLGAGKTTFTKQLLLSLGVQQRVTSPTFVIMNQYQVGELTINHMDAYRLNHTTDLEMYFEQFDQAINIVEWSNNLNVDWSQFKTLTLSIKIIDENTREVEVN</sequence>
<dbReference type="InterPro" id="IPR003442">
    <property type="entry name" value="T6A_TsaE"/>
</dbReference>
<evidence type="ECO:0000256" key="5">
    <source>
        <dbReference type="ARBA" id="ARBA00022694"/>
    </source>
</evidence>
<dbReference type="RefSeq" id="WP_028127114.1">
    <property type="nucleotide sequence ID" value="NZ_PHNE01000006.1"/>
</dbReference>
<dbReference type="Gene3D" id="3.40.50.300">
    <property type="entry name" value="P-loop containing nucleotide triphosphate hydrolases"/>
    <property type="match status" value="1"/>
</dbReference>
<dbReference type="GO" id="GO:0016740">
    <property type="term" value="F:transferase activity"/>
    <property type="evidence" value="ECO:0007669"/>
    <property type="project" value="UniProtKB-KW"/>
</dbReference>
<comment type="subcellular location">
    <subcellularLocation>
        <location evidence="1">Cytoplasm</location>
    </subcellularLocation>
</comment>
<dbReference type="Proteomes" id="UP000237865">
    <property type="component" value="Unassembled WGS sequence"/>
</dbReference>
<organism evidence="11 12">
    <name type="scientific">Williamsoniiplasma lucivorax</name>
    <dbReference type="NCBI Taxonomy" id="209274"/>
    <lineage>
        <taxon>Bacteria</taxon>
        <taxon>Bacillati</taxon>
        <taxon>Mycoplasmatota</taxon>
        <taxon>Mollicutes</taxon>
        <taxon>Entomoplasmatales</taxon>
        <taxon>Williamsoniiplasma</taxon>
    </lineage>
</organism>
<evidence type="ECO:0000313" key="11">
    <source>
        <dbReference type="EMBL" id="PPE04093.1"/>
    </source>
</evidence>
<protein>
    <recommendedName>
        <fullName evidence="3">tRNA threonylcarbamoyladenosine biosynthesis protein TsaE</fullName>
    </recommendedName>
    <alternativeName>
        <fullName evidence="10">t(6)A37 threonylcarbamoyladenosine biosynthesis protein TsaE</fullName>
    </alternativeName>
</protein>
<gene>
    <name evidence="11" type="primary">tsaE</name>
    <name evidence="11" type="ORF">ELUCI_v1c08730</name>
</gene>
<comment type="similarity">
    <text evidence="2">Belongs to the TsaE family.</text>
</comment>
<reference evidence="11 12" key="1">
    <citation type="submission" date="2017-11" db="EMBL/GenBank/DDBJ databases">
        <title>Genome sequence of Entomoplasma lucivorax PIPN-2 (ATCC 49196).</title>
        <authorList>
            <person name="Lo W.-S."/>
            <person name="Gasparich G.E."/>
            <person name="Kuo C.-H."/>
        </authorList>
    </citation>
    <scope>NUCLEOTIDE SEQUENCE [LARGE SCALE GENOMIC DNA]</scope>
    <source>
        <strain evidence="11 12">PIPN-2</strain>
    </source>
</reference>
<dbReference type="GO" id="GO:0046872">
    <property type="term" value="F:metal ion binding"/>
    <property type="evidence" value="ECO:0007669"/>
    <property type="project" value="UniProtKB-KW"/>
</dbReference>
<dbReference type="STRING" id="1399797.GCA_000518285_01115"/>
<keyword evidence="8" id="KW-0067">ATP-binding</keyword>
<comment type="caution">
    <text evidence="11">The sequence shown here is derived from an EMBL/GenBank/DDBJ whole genome shotgun (WGS) entry which is preliminary data.</text>
</comment>
<evidence type="ECO:0000313" key="12">
    <source>
        <dbReference type="Proteomes" id="UP000237865"/>
    </source>
</evidence>
<evidence type="ECO:0000256" key="8">
    <source>
        <dbReference type="ARBA" id="ARBA00022840"/>
    </source>
</evidence>
<evidence type="ECO:0000256" key="6">
    <source>
        <dbReference type="ARBA" id="ARBA00022723"/>
    </source>
</evidence>
<keyword evidence="4" id="KW-0963">Cytoplasm</keyword>
<dbReference type="GO" id="GO:0005737">
    <property type="term" value="C:cytoplasm"/>
    <property type="evidence" value="ECO:0007669"/>
    <property type="project" value="UniProtKB-SubCell"/>
</dbReference>
<evidence type="ECO:0000256" key="7">
    <source>
        <dbReference type="ARBA" id="ARBA00022741"/>
    </source>
</evidence>
<dbReference type="NCBIfam" id="TIGR00150">
    <property type="entry name" value="T6A_YjeE"/>
    <property type="match status" value="1"/>
</dbReference>
<name>A0A2S5R9W6_9MOLU</name>
<dbReference type="InterPro" id="IPR027417">
    <property type="entry name" value="P-loop_NTPase"/>
</dbReference>
<keyword evidence="6" id="KW-0479">Metal-binding</keyword>
<evidence type="ECO:0000256" key="9">
    <source>
        <dbReference type="ARBA" id="ARBA00022842"/>
    </source>
</evidence>
<dbReference type="GO" id="GO:0005524">
    <property type="term" value="F:ATP binding"/>
    <property type="evidence" value="ECO:0007669"/>
    <property type="project" value="UniProtKB-KW"/>
</dbReference>
<dbReference type="PANTHER" id="PTHR33540">
    <property type="entry name" value="TRNA THREONYLCARBAMOYLADENOSINE BIOSYNTHESIS PROTEIN TSAE"/>
    <property type="match status" value="1"/>
</dbReference>
<keyword evidence="7" id="KW-0547">Nucleotide-binding</keyword>
<proteinExistence type="inferred from homology"/>
<evidence type="ECO:0000256" key="4">
    <source>
        <dbReference type="ARBA" id="ARBA00022490"/>
    </source>
</evidence>
<evidence type="ECO:0000256" key="10">
    <source>
        <dbReference type="ARBA" id="ARBA00032441"/>
    </source>
</evidence>
<dbReference type="SUPFAM" id="SSF52540">
    <property type="entry name" value="P-loop containing nucleoside triphosphate hydrolases"/>
    <property type="match status" value="1"/>
</dbReference>
<dbReference type="Pfam" id="PF02367">
    <property type="entry name" value="TsaE"/>
    <property type="match status" value="1"/>
</dbReference>